<dbReference type="RefSeq" id="WP_076460631.1">
    <property type="nucleotide sequence ID" value="NZ_FTMN01000001.1"/>
</dbReference>
<keyword evidence="3" id="KW-1185">Reference proteome</keyword>
<protein>
    <submittedName>
        <fullName evidence="2">Acetyltransferase (GNAT) domain-containing protein</fullName>
    </submittedName>
</protein>
<organism evidence="2 3">
    <name type="scientific">Marinobacterium stanieri</name>
    <dbReference type="NCBI Taxonomy" id="49186"/>
    <lineage>
        <taxon>Bacteria</taxon>
        <taxon>Pseudomonadati</taxon>
        <taxon>Pseudomonadota</taxon>
        <taxon>Gammaproteobacteria</taxon>
        <taxon>Oceanospirillales</taxon>
        <taxon>Oceanospirillaceae</taxon>
        <taxon>Marinobacterium</taxon>
    </lineage>
</organism>
<dbReference type="InterPro" id="IPR016181">
    <property type="entry name" value="Acyl_CoA_acyltransferase"/>
</dbReference>
<dbReference type="GO" id="GO:0016747">
    <property type="term" value="F:acyltransferase activity, transferring groups other than amino-acyl groups"/>
    <property type="evidence" value="ECO:0007669"/>
    <property type="project" value="InterPro"/>
</dbReference>
<feature type="domain" description="N-acetyltransferase" evidence="1">
    <location>
        <begin position="1"/>
        <end position="149"/>
    </location>
</feature>
<dbReference type="PANTHER" id="PTHR43451">
    <property type="entry name" value="ACETYLTRANSFERASE (GNAT) FAMILY PROTEIN"/>
    <property type="match status" value="1"/>
</dbReference>
<dbReference type="Gene3D" id="3.40.630.30">
    <property type="match status" value="1"/>
</dbReference>
<evidence type="ECO:0000313" key="3">
    <source>
        <dbReference type="Proteomes" id="UP000186895"/>
    </source>
</evidence>
<gene>
    <name evidence="2" type="ORF">SAMN05421647_101565</name>
</gene>
<proteinExistence type="predicted"/>
<dbReference type="SUPFAM" id="SSF55729">
    <property type="entry name" value="Acyl-CoA N-acyltransferases (Nat)"/>
    <property type="match status" value="1"/>
</dbReference>
<dbReference type="STRING" id="49186.SAMN05421647_101565"/>
<sequence length="149" mass="16541">MIRKAEARDAEAFCNVIRTSIIELCGLDHKGNKDILDEWLENKTVENCKKWILDECSNSFVAEKNGNIVGISHIGINGYLFLCYVLPCVKGLGIGGKLLSAAENSVTELGLMSISLQSTITAKGFYEHYGYIEDAELKNSLEYCKPIMK</sequence>
<dbReference type="PANTHER" id="PTHR43451:SF1">
    <property type="entry name" value="ACETYLTRANSFERASE"/>
    <property type="match status" value="1"/>
</dbReference>
<dbReference type="Proteomes" id="UP000186895">
    <property type="component" value="Unassembled WGS sequence"/>
</dbReference>
<dbReference type="CDD" id="cd04301">
    <property type="entry name" value="NAT_SF"/>
    <property type="match status" value="1"/>
</dbReference>
<name>A0A1N6NU67_9GAMM</name>
<dbReference type="AlphaFoldDB" id="A0A1N6NU67"/>
<reference evidence="2 3" key="1">
    <citation type="submission" date="2017-01" db="EMBL/GenBank/DDBJ databases">
        <authorList>
            <person name="Mah S.A."/>
            <person name="Swanson W.J."/>
            <person name="Moy G.W."/>
            <person name="Vacquier V.D."/>
        </authorList>
    </citation>
    <scope>NUCLEOTIDE SEQUENCE [LARGE SCALE GENOMIC DNA]</scope>
    <source>
        <strain evidence="2 3">DSM 7027</strain>
    </source>
</reference>
<dbReference type="PROSITE" id="PS51186">
    <property type="entry name" value="GNAT"/>
    <property type="match status" value="1"/>
</dbReference>
<dbReference type="Pfam" id="PF13673">
    <property type="entry name" value="Acetyltransf_10"/>
    <property type="match status" value="1"/>
</dbReference>
<dbReference type="InterPro" id="IPR000182">
    <property type="entry name" value="GNAT_dom"/>
</dbReference>
<keyword evidence="2" id="KW-0808">Transferase</keyword>
<dbReference type="InterPro" id="IPR052564">
    <property type="entry name" value="N-acetyltrans/Recomb-assoc"/>
</dbReference>
<evidence type="ECO:0000259" key="1">
    <source>
        <dbReference type="PROSITE" id="PS51186"/>
    </source>
</evidence>
<accession>A0A1N6NU67</accession>
<evidence type="ECO:0000313" key="2">
    <source>
        <dbReference type="EMBL" id="SIP95621.1"/>
    </source>
</evidence>
<dbReference type="EMBL" id="FTMN01000001">
    <property type="protein sequence ID" value="SIP95621.1"/>
    <property type="molecule type" value="Genomic_DNA"/>
</dbReference>